<reference evidence="2 3" key="1">
    <citation type="journal article" date="2019" name="Int. J. Syst. Evol. Microbiol.">
        <title>The Global Catalogue of Microorganisms (GCM) 10K type strain sequencing project: providing services to taxonomists for standard genome sequencing and annotation.</title>
        <authorList>
            <consortium name="The Broad Institute Genomics Platform"/>
            <consortium name="The Broad Institute Genome Sequencing Center for Infectious Disease"/>
            <person name="Wu L."/>
            <person name="Ma J."/>
        </authorList>
    </citation>
    <scope>NUCLEOTIDE SEQUENCE [LARGE SCALE GENOMIC DNA]</scope>
    <source>
        <strain evidence="2 3">RDMS1</strain>
    </source>
</reference>
<evidence type="ECO:0000313" key="3">
    <source>
        <dbReference type="Proteomes" id="UP001596417"/>
    </source>
</evidence>
<comment type="caution">
    <text evidence="2">The sequence shown here is derived from an EMBL/GenBank/DDBJ whole genome shotgun (WGS) entry which is preliminary data.</text>
</comment>
<protein>
    <recommendedName>
        <fullName evidence="4">Major facilitator superfamily (MFS) profile domain-containing protein</fullName>
    </recommendedName>
</protein>
<keyword evidence="1" id="KW-1133">Transmembrane helix</keyword>
<dbReference type="RefSeq" id="WP_264555803.1">
    <property type="nucleotide sequence ID" value="NZ_CP109979.1"/>
</dbReference>
<accession>A0ABD5YP02</accession>
<dbReference type="AlphaFoldDB" id="A0ABD5YP02"/>
<name>A0ABD5YP02_9EURY</name>
<sequence length="129" mass="13098">MNRQRIVIGSLGGAILGAATAAIDIVGIGLASIVSGIVVGLLATSDLDETPAEGLIAGGLTAVLLYLGGLGYLALTFNGSLPLANVLFVFGSYGYYAAVFALPVFAVFGFLGSVVGRRIGRRARLVRPS</sequence>
<evidence type="ECO:0000256" key="1">
    <source>
        <dbReference type="SAM" id="Phobius"/>
    </source>
</evidence>
<evidence type="ECO:0008006" key="4">
    <source>
        <dbReference type="Google" id="ProtNLM"/>
    </source>
</evidence>
<dbReference type="EMBL" id="JBHTAX010000001">
    <property type="protein sequence ID" value="MFC7191079.1"/>
    <property type="molecule type" value="Genomic_DNA"/>
</dbReference>
<dbReference type="GeneID" id="76200767"/>
<dbReference type="Proteomes" id="UP001596417">
    <property type="component" value="Unassembled WGS sequence"/>
</dbReference>
<gene>
    <name evidence="2" type="ORF">ACFQL7_15470</name>
</gene>
<keyword evidence="1" id="KW-0472">Membrane</keyword>
<keyword evidence="1" id="KW-0812">Transmembrane</keyword>
<evidence type="ECO:0000313" key="2">
    <source>
        <dbReference type="EMBL" id="MFC7191079.1"/>
    </source>
</evidence>
<feature type="transmembrane region" description="Helical" evidence="1">
    <location>
        <begin position="95"/>
        <end position="115"/>
    </location>
</feature>
<feature type="transmembrane region" description="Helical" evidence="1">
    <location>
        <begin position="31"/>
        <end position="47"/>
    </location>
</feature>
<proteinExistence type="predicted"/>
<feature type="transmembrane region" description="Helical" evidence="1">
    <location>
        <begin position="54"/>
        <end position="75"/>
    </location>
</feature>
<keyword evidence="3" id="KW-1185">Reference proteome</keyword>
<organism evidence="2 3">
    <name type="scientific">Halocatena marina</name>
    <dbReference type="NCBI Taxonomy" id="2934937"/>
    <lineage>
        <taxon>Archaea</taxon>
        <taxon>Methanobacteriati</taxon>
        <taxon>Methanobacteriota</taxon>
        <taxon>Stenosarchaea group</taxon>
        <taxon>Halobacteria</taxon>
        <taxon>Halobacteriales</taxon>
        <taxon>Natronomonadaceae</taxon>
        <taxon>Halocatena</taxon>
    </lineage>
</organism>